<protein>
    <recommendedName>
        <fullName evidence="7">Small-conductance mechanosensitive channel</fullName>
    </recommendedName>
</protein>
<dbReference type="EMBL" id="JBEVCJ010000005">
    <property type="protein sequence ID" value="MET1254763.1"/>
    <property type="molecule type" value="Genomic_DNA"/>
</dbReference>
<comment type="function">
    <text evidence="7">Mechanosensitive channel that participates in the regulation of osmotic pressure changes within the cell, opening in response to stretch forces in the membrane lipid bilayer, without the need for other proteins. Contributes to normal resistance to hypoosmotic shock. Forms an ion channel of 1.0 nanosiemens conductance with a slight preference for anions.</text>
</comment>
<evidence type="ECO:0000256" key="3">
    <source>
        <dbReference type="ARBA" id="ARBA00022475"/>
    </source>
</evidence>
<feature type="transmembrane region" description="Helical" evidence="7">
    <location>
        <begin position="85"/>
        <end position="103"/>
    </location>
</feature>
<keyword evidence="11" id="KW-1185">Reference proteome</keyword>
<evidence type="ECO:0000259" key="8">
    <source>
        <dbReference type="Pfam" id="PF00924"/>
    </source>
</evidence>
<dbReference type="InterPro" id="IPR045275">
    <property type="entry name" value="MscS_archaea/bacteria_type"/>
</dbReference>
<keyword evidence="7" id="KW-0407">Ion channel</keyword>
<evidence type="ECO:0000256" key="7">
    <source>
        <dbReference type="RuleBase" id="RU369025"/>
    </source>
</evidence>
<feature type="transmembrane region" description="Helical" evidence="7">
    <location>
        <begin position="57"/>
        <end position="79"/>
    </location>
</feature>
<name>A0ABV2BS51_9GAMM</name>
<evidence type="ECO:0000256" key="4">
    <source>
        <dbReference type="ARBA" id="ARBA00022692"/>
    </source>
</evidence>
<proteinExistence type="inferred from homology"/>
<evidence type="ECO:0000256" key="2">
    <source>
        <dbReference type="ARBA" id="ARBA00008017"/>
    </source>
</evidence>
<comment type="subcellular location">
    <subcellularLocation>
        <location evidence="7">Cell inner membrane</location>
        <topology evidence="7">Multi-pass membrane protein</topology>
    </subcellularLocation>
    <subcellularLocation>
        <location evidence="1">Cell membrane</location>
        <topology evidence="1">Multi-pass membrane protein</topology>
    </subcellularLocation>
</comment>
<dbReference type="Pfam" id="PF21082">
    <property type="entry name" value="MS_channel_3rd"/>
    <property type="match status" value="1"/>
</dbReference>
<dbReference type="SUPFAM" id="SSF50182">
    <property type="entry name" value="Sm-like ribonucleoproteins"/>
    <property type="match status" value="1"/>
</dbReference>
<keyword evidence="7" id="KW-0813">Transport</keyword>
<keyword evidence="3" id="KW-1003">Cell membrane</keyword>
<dbReference type="PANTHER" id="PTHR30221:SF1">
    <property type="entry name" value="SMALL-CONDUCTANCE MECHANOSENSITIVE CHANNEL"/>
    <property type="match status" value="1"/>
</dbReference>
<dbReference type="Gene3D" id="2.30.30.60">
    <property type="match status" value="1"/>
</dbReference>
<evidence type="ECO:0000256" key="5">
    <source>
        <dbReference type="ARBA" id="ARBA00022989"/>
    </source>
</evidence>
<evidence type="ECO:0000259" key="9">
    <source>
        <dbReference type="Pfam" id="PF21082"/>
    </source>
</evidence>
<evidence type="ECO:0000313" key="11">
    <source>
        <dbReference type="Proteomes" id="UP001548189"/>
    </source>
</evidence>
<reference evidence="10 11" key="1">
    <citation type="submission" date="2024-06" db="EMBL/GenBank/DDBJ databases">
        <authorList>
            <person name="Li F."/>
        </authorList>
    </citation>
    <scope>NUCLEOTIDE SEQUENCE [LARGE SCALE GENOMIC DNA]</scope>
    <source>
        <strain evidence="10 11">GXAS 311</strain>
    </source>
</reference>
<dbReference type="Proteomes" id="UP001548189">
    <property type="component" value="Unassembled WGS sequence"/>
</dbReference>
<comment type="subunit">
    <text evidence="7">Homoheptamer.</text>
</comment>
<dbReference type="InterPro" id="IPR010920">
    <property type="entry name" value="LSM_dom_sf"/>
</dbReference>
<dbReference type="InterPro" id="IPR023408">
    <property type="entry name" value="MscS_beta-dom_sf"/>
</dbReference>
<keyword evidence="6 7" id="KW-0472">Membrane</keyword>
<dbReference type="InterPro" id="IPR011014">
    <property type="entry name" value="MscS_channel_TM-2"/>
</dbReference>
<evidence type="ECO:0000313" key="10">
    <source>
        <dbReference type="EMBL" id="MET1254763.1"/>
    </source>
</evidence>
<feature type="transmembrane region" description="Helical" evidence="7">
    <location>
        <begin position="16"/>
        <end position="37"/>
    </location>
</feature>
<dbReference type="Gene3D" id="3.30.70.100">
    <property type="match status" value="1"/>
</dbReference>
<comment type="caution">
    <text evidence="10">The sequence shown here is derived from an EMBL/GenBank/DDBJ whole genome shotgun (WGS) entry which is preliminary data.</text>
</comment>
<dbReference type="RefSeq" id="WP_353874440.1">
    <property type="nucleotide sequence ID" value="NZ_JBEVCJ010000005.1"/>
</dbReference>
<organism evidence="10 11">
    <name type="scientific">Aliikangiella maris</name>
    <dbReference type="NCBI Taxonomy" id="3162458"/>
    <lineage>
        <taxon>Bacteria</taxon>
        <taxon>Pseudomonadati</taxon>
        <taxon>Pseudomonadota</taxon>
        <taxon>Gammaproteobacteria</taxon>
        <taxon>Oceanospirillales</taxon>
        <taxon>Pleioneaceae</taxon>
        <taxon>Aliikangiella</taxon>
    </lineage>
</organism>
<keyword evidence="5 7" id="KW-1133">Transmembrane helix</keyword>
<dbReference type="InterPro" id="IPR006685">
    <property type="entry name" value="MscS_channel_2nd"/>
</dbReference>
<comment type="caution">
    <text evidence="7">Lacks conserved residue(s) required for the propagation of feature annotation.</text>
</comment>
<feature type="domain" description="Mechanosensitive ion channel MscS" evidence="8">
    <location>
        <begin position="106"/>
        <end position="171"/>
    </location>
</feature>
<keyword evidence="7" id="KW-0406">Ion transport</keyword>
<dbReference type="InterPro" id="IPR049278">
    <property type="entry name" value="MS_channel_C"/>
</dbReference>
<dbReference type="Pfam" id="PF00924">
    <property type="entry name" value="MS_channel_2nd"/>
    <property type="match status" value="1"/>
</dbReference>
<feature type="domain" description="Mechanosensitive ion channel MscS C-terminal" evidence="9">
    <location>
        <begin position="178"/>
        <end position="260"/>
    </location>
</feature>
<accession>A0ABV2BS51</accession>
<dbReference type="PANTHER" id="PTHR30221">
    <property type="entry name" value="SMALL-CONDUCTANCE MECHANOSENSITIVE CHANNEL"/>
    <property type="match status" value="1"/>
</dbReference>
<dbReference type="Gene3D" id="1.10.287.1260">
    <property type="match status" value="1"/>
</dbReference>
<dbReference type="InterPro" id="IPR011066">
    <property type="entry name" value="MscS_channel_C_sf"/>
</dbReference>
<evidence type="ECO:0000256" key="6">
    <source>
        <dbReference type="ARBA" id="ARBA00023136"/>
    </source>
</evidence>
<comment type="similarity">
    <text evidence="2 7">Belongs to the MscS (TC 1.A.23) family.</text>
</comment>
<gene>
    <name evidence="10" type="ORF">ABVT43_06480</name>
</gene>
<keyword evidence="7" id="KW-0997">Cell inner membrane</keyword>
<dbReference type="SUPFAM" id="SSF82861">
    <property type="entry name" value="Mechanosensitive channel protein MscS (YggB), transmembrane region"/>
    <property type="match status" value="1"/>
</dbReference>
<sequence>MELTQDSLQKIVETYVIPYGLNLLFALAIFIIGKWLVKTIVKVIDKLLEKAKLDSILIDFISGIVSALLMLFVIIASVGQLGVDTTSLVALIGAAGLAIGLSLQSSLQNFASGVMLIVFRPFTAGNFVEVAGIAGVVEKISIFSTQLRTGDNKQMIVPNGKIYGDVITNYSAKDTRRVDMKFGIGYGDDLKKAKEIIKRILDEDERILKDPAPVVAVSELGDSSVNFVVRPWVNSDDYWPVFFDIHEKVKLTFDAEGISIPFPQMDVHLHKED</sequence>
<dbReference type="Pfam" id="PF05552">
    <property type="entry name" value="MS_channel_1st_1"/>
    <property type="match status" value="1"/>
</dbReference>
<evidence type="ECO:0000256" key="1">
    <source>
        <dbReference type="ARBA" id="ARBA00004651"/>
    </source>
</evidence>
<dbReference type="InterPro" id="IPR008910">
    <property type="entry name" value="MSC_TM_helix"/>
</dbReference>
<dbReference type="SUPFAM" id="SSF82689">
    <property type="entry name" value="Mechanosensitive channel protein MscS (YggB), C-terminal domain"/>
    <property type="match status" value="1"/>
</dbReference>
<keyword evidence="4 7" id="KW-0812">Transmembrane</keyword>